<keyword evidence="6" id="KW-1185">Reference proteome</keyword>
<reference evidence="4 5" key="1">
    <citation type="submission" date="2016-10" db="EMBL/GenBank/DDBJ databases">
        <authorList>
            <person name="de Groot N.N."/>
        </authorList>
    </citation>
    <scope>NUCLEOTIDE SEQUENCE [LARGE SCALE GENOMIC DNA]</scope>
    <source>
        <strain evidence="4 5">CPCC 201259</strain>
    </source>
</reference>
<dbReference type="InterPro" id="IPR011055">
    <property type="entry name" value="Dup_hybrid_motif"/>
</dbReference>
<evidence type="ECO:0000259" key="2">
    <source>
        <dbReference type="Pfam" id="PF01551"/>
    </source>
</evidence>
<dbReference type="CDD" id="cd12797">
    <property type="entry name" value="M23_peptidase"/>
    <property type="match status" value="1"/>
</dbReference>
<dbReference type="InterPro" id="IPR016047">
    <property type="entry name" value="M23ase_b-sheet_dom"/>
</dbReference>
<feature type="domain" description="M23ase beta-sheet core" evidence="2">
    <location>
        <begin position="198"/>
        <end position="292"/>
    </location>
</feature>
<dbReference type="Pfam" id="PF01551">
    <property type="entry name" value="Peptidase_M23"/>
    <property type="match status" value="1"/>
</dbReference>
<sequence>MVLGFAMLTVVVTAAITSAVSAVFGGTPTAGCTPTGVGPTDVSGYGPEQLVNAATVVAIGKQMNIPERGWIIALATALQESGLRNLNHGDRDSLGLFQQRPSQGWGTPAQITDPAYAATQFYRHLLAVPGWQQMSINDAAQAVQRSGFPHAYARHEPAAHQFLATVHGSTCTATPTAAWTIPVTGQCTSGFGPRGSENHRGQDIAAPIGTPIVAASNGTVIDSGPARGYGLWVRIEHTNGVITTYGHNNRNLVQPGQEVQAGQPIAEVGNRGESSGPHLHFQIDIGGQALDPVAFYQQQSAPPLCS</sequence>
<dbReference type="Gene3D" id="2.70.70.10">
    <property type="entry name" value="Glucose Permease (Domain IIA)"/>
    <property type="match status" value="1"/>
</dbReference>
<feature type="signal peptide" evidence="1">
    <location>
        <begin position="1"/>
        <end position="22"/>
    </location>
</feature>
<organism evidence="4 5">
    <name type="scientific">Saccharopolyspora antimicrobica</name>
    <dbReference type="NCBI Taxonomy" id="455193"/>
    <lineage>
        <taxon>Bacteria</taxon>
        <taxon>Bacillati</taxon>
        <taxon>Actinomycetota</taxon>
        <taxon>Actinomycetes</taxon>
        <taxon>Pseudonocardiales</taxon>
        <taxon>Pseudonocardiaceae</taxon>
        <taxon>Saccharopolyspora</taxon>
    </lineage>
</organism>
<reference evidence="3 6" key="2">
    <citation type="submission" date="2018-10" db="EMBL/GenBank/DDBJ databases">
        <title>Sequencing the genomes of 1000 actinobacteria strains.</title>
        <authorList>
            <person name="Klenk H.-P."/>
        </authorList>
    </citation>
    <scope>NUCLEOTIDE SEQUENCE [LARGE SCALE GENOMIC DNA]</scope>
    <source>
        <strain evidence="3 6">DSM 45119</strain>
    </source>
</reference>
<keyword evidence="1" id="KW-0732">Signal</keyword>
<dbReference type="SUPFAM" id="SSF51261">
    <property type="entry name" value="Duplicated hybrid motif"/>
    <property type="match status" value="1"/>
</dbReference>
<gene>
    <name evidence="3" type="ORF">ATL45_4792</name>
    <name evidence="4" type="ORF">SAMN05421805_10665</name>
</gene>
<name>A0A1I5B070_9PSEU</name>
<evidence type="ECO:0000313" key="5">
    <source>
        <dbReference type="Proteomes" id="UP000199398"/>
    </source>
</evidence>
<dbReference type="Proteomes" id="UP000199398">
    <property type="component" value="Unassembled WGS sequence"/>
</dbReference>
<dbReference type="STRING" id="455193.SAMN05421805_10665"/>
<evidence type="ECO:0000256" key="1">
    <source>
        <dbReference type="SAM" id="SignalP"/>
    </source>
</evidence>
<dbReference type="PANTHER" id="PTHR21666:SF270">
    <property type="entry name" value="MUREIN HYDROLASE ACTIVATOR ENVC"/>
    <property type="match status" value="1"/>
</dbReference>
<dbReference type="AlphaFoldDB" id="A0A1I5B070"/>
<dbReference type="Proteomes" id="UP000270697">
    <property type="component" value="Unassembled WGS sequence"/>
</dbReference>
<evidence type="ECO:0000313" key="3">
    <source>
        <dbReference type="EMBL" id="RKT86424.1"/>
    </source>
</evidence>
<dbReference type="GO" id="GO:0004222">
    <property type="term" value="F:metalloendopeptidase activity"/>
    <property type="evidence" value="ECO:0007669"/>
    <property type="project" value="TreeGrafter"/>
</dbReference>
<proteinExistence type="predicted"/>
<evidence type="ECO:0000313" key="6">
    <source>
        <dbReference type="Proteomes" id="UP000270697"/>
    </source>
</evidence>
<accession>A0A1I5B070</accession>
<dbReference type="PANTHER" id="PTHR21666">
    <property type="entry name" value="PEPTIDASE-RELATED"/>
    <property type="match status" value="1"/>
</dbReference>
<dbReference type="InterPro" id="IPR050570">
    <property type="entry name" value="Cell_wall_metabolism_enzyme"/>
</dbReference>
<dbReference type="EMBL" id="RBXX01000002">
    <property type="protein sequence ID" value="RKT86424.1"/>
    <property type="molecule type" value="Genomic_DNA"/>
</dbReference>
<dbReference type="EMBL" id="FOUP01000006">
    <property type="protein sequence ID" value="SFN68030.1"/>
    <property type="molecule type" value="Genomic_DNA"/>
</dbReference>
<protein>
    <submittedName>
        <fullName evidence="3">Peptidase M23-like protein</fullName>
    </submittedName>
    <submittedName>
        <fullName evidence="4">Peptidase family M23</fullName>
    </submittedName>
</protein>
<evidence type="ECO:0000313" key="4">
    <source>
        <dbReference type="EMBL" id="SFN68030.1"/>
    </source>
</evidence>
<feature type="chain" id="PRO_5011493373" evidence="1">
    <location>
        <begin position="23"/>
        <end position="306"/>
    </location>
</feature>